<dbReference type="AlphaFoldDB" id="A0AAV3A9Y1"/>
<evidence type="ECO:0000313" key="1">
    <source>
        <dbReference type="EMBL" id="DBA19942.1"/>
    </source>
</evidence>
<keyword evidence="2" id="KW-1185">Reference proteome</keyword>
<comment type="caution">
    <text evidence="1">The sequence shown here is derived from an EMBL/GenBank/DDBJ whole genome shotgun (WGS) entry which is preliminary data.</text>
</comment>
<organism evidence="1 2">
    <name type="scientific">Pyxicephalus adspersus</name>
    <name type="common">African bullfrog</name>
    <dbReference type="NCBI Taxonomy" id="30357"/>
    <lineage>
        <taxon>Eukaryota</taxon>
        <taxon>Metazoa</taxon>
        <taxon>Chordata</taxon>
        <taxon>Craniata</taxon>
        <taxon>Vertebrata</taxon>
        <taxon>Euteleostomi</taxon>
        <taxon>Amphibia</taxon>
        <taxon>Batrachia</taxon>
        <taxon>Anura</taxon>
        <taxon>Neobatrachia</taxon>
        <taxon>Ranoidea</taxon>
        <taxon>Pyxicephalidae</taxon>
        <taxon>Pyxicephalinae</taxon>
        <taxon>Pyxicephalus</taxon>
    </lineage>
</organism>
<evidence type="ECO:0000313" key="2">
    <source>
        <dbReference type="Proteomes" id="UP001181693"/>
    </source>
</evidence>
<reference evidence="1" key="1">
    <citation type="thesis" date="2020" institute="ProQuest LLC" country="789 East Eisenhower Parkway, Ann Arbor, MI, USA">
        <title>Comparative Genomics and Chromosome Evolution.</title>
        <authorList>
            <person name="Mudd A.B."/>
        </authorList>
    </citation>
    <scope>NUCLEOTIDE SEQUENCE</scope>
    <source>
        <strain evidence="1">1538</strain>
        <tissue evidence="1">Blood</tissue>
    </source>
</reference>
<proteinExistence type="predicted"/>
<protein>
    <submittedName>
        <fullName evidence="1">Uncharacterized protein</fullName>
    </submittedName>
</protein>
<gene>
    <name evidence="1" type="ORF">GDO54_015697</name>
</gene>
<dbReference type="Proteomes" id="UP001181693">
    <property type="component" value="Unassembled WGS sequence"/>
</dbReference>
<name>A0AAV3A9Y1_PYXAD</name>
<sequence length="86" mass="9868">MSTIDCLGQQKSSDFMCSFVHRIKIGWFLWTNPLCMSPLLFIQSYSEMSTSVQFRSSIKERIFGCSVVCRLLLHCLKIVGRLVNSN</sequence>
<accession>A0AAV3A9Y1</accession>
<dbReference type="EMBL" id="DYDO01000008">
    <property type="protein sequence ID" value="DBA19942.1"/>
    <property type="molecule type" value="Genomic_DNA"/>
</dbReference>